<comment type="caution">
    <text evidence="9">Lacks conserved residue(s) required for the propagation of feature annotation.</text>
</comment>
<evidence type="ECO:0000256" key="8">
    <source>
        <dbReference type="ARBA" id="ARBA00023125"/>
    </source>
</evidence>
<dbReference type="InterPro" id="IPR003395">
    <property type="entry name" value="RecF/RecN/SMC_N"/>
</dbReference>
<dbReference type="PANTHER" id="PTHR43977">
    <property type="entry name" value="STRUCTURAL MAINTENANCE OF CHROMOSOMES PROTEIN 3"/>
    <property type="match status" value="1"/>
</dbReference>
<evidence type="ECO:0000313" key="11">
    <source>
        <dbReference type="EMBL" id="PIP19580.1"/>
    </source>
</evidence>
<dbReference type="GO" id="GO:0016887">
    <property type="term" value="F:ATP hydrolysis activity"/>
    <property type="evidence" value="ECO:0007669"/>
    <property type="project" value="InterPro"/>
</dbReference>
<protein>
    <recommendedName>
        <fullName evidence="9">Chromosome partition protein Smc</fullName>
    </recommendedName>
</protein>
<evidence type="ECO:0000313" key="12">
    <source>
        <dbReference type="Proteomes" id="UP000231292"/>
    </source>
</evidence>
<dbReference type="GO" id="GO:0007059">
    <property type="term" value="P:chromosome segregation"/>
    <property type="evidence" value="ECO:0007669"/>
    <property type="project" value="UniProtKB-UniRule"/>
</dbReference>
<evidence type="ECO:0000259" key="10">
    <source>
        <dbReference type="PROSITE" id="PS50819"/>
    </source>
</evidence>
<dbReference type="InterPro" id="IPR006141">
    <property type="entry name" value="Intein_N"/>
</dbReference>
<reference evidence="11 12" key="1">
    <citation type="submission" date="2017-09" db="EMBL/GenBank/DDBJ databases">
        <title>Depth-based differentiation of microbial function through sediment-hosted aquifers and enrichment of novel symbionts in the deep terrestrial subsurface.</title>
        <authorList>
            <person name="Probst A.J."/>
            <person name="Ladd B."/>
            <person name="Jarett J.K."/>
            <person name="Geller-Mcgrath D.E."/>
            <person name="Sieber C.M."/>
            <person name="Emerson J.B."/>
            <person name="Anantharaman K."/>
            <person name="Thomas B.C."/>
            <person name="Malmstrom R."/>
            <person name="Stieglmeier M."/>
            <person name="Klingl A."/>
            <person name="Woyke T."/>
            <person name="Ryan C.M."/>
            <person name="Banfield J.F."/>
        </authorList>
    </citation>
    <scope>NUCLEOTIDE SEQUENCE [LARGE SCALE GENOMIC DNA]</scope>
    <source>
        <strain evidence="11">CG23_combo_of_CG06-09_8_20_14_all_41_10</strain>
    </source>
</reference>
<keyword evidence="5 9" id="KW-0067">ATP-binding</keyword>
<dbReference type="GO" id="GO:0003677">
    <property type="term" value="F:DNA binding"/>
    <property type="evidence" value="ECO:0007669"/>
    <property type="project" value="UniProtKB-UniRule"/>
</dbReference>
<dbReference type="NCBIfam" id="TIGR01445">
    <property type="entry name" value="intein_Nterm"/>
    <property type="match status" value="1"/>
</dbReference>
<comment type="caution">
    <text evidence="11">The sequence shown here is derived from an EMBL/GenBank/DDBJ whole genome shotgun (WGS) entry which is preliminary data.</text>
</comment>
<dbReference type="PROSITE" id="PS50819">
    <property type="entry name" value="INTEIN_ENDONUCLEASE"/>
    <property type="match status" value="1"/>
</dbReference>
<dbReference type="Gene3D" id="3.10.28.10">
    <property type="entry name" value="Homing endonucleases"/>
    <property type="match status" value="1"/>
</dbReference>
<dbReference type="SMART" id="SM00306">
    <property type="entry name" value="HintN"/>
    <property type="match status" value="1"/>
</dbReference>
<dbReference type="FunFam" id="3.40.50.300:FF:000901">
    <property type="entry name" value="Chromosome partition protein Smc"/>
    <property type="match status" value="1"/>
</dbReference>
<dbReference type="InterPro" id="IPR003587">
    <property type="entry name" value="Hint_dom_N"/>
</dbReference>
<dbReference type="SUPFAM" id="SSF52540">
    <property type="entry name" value="P-loop containing nucleoside triphosphate hydrolases"/>
    <property type="match status" value="2"/>
</dbReference>
<name>A0A2G9YK11_9BACT</name>
<dbReference type="CDD" id="cd03278">
    <property type="entry name" value="ABC_SMC_barmotin"/>
    <property type="match status" value="1"/>
</dbReference>
<accession>A0A2G9YK11</accession>
<dbReference type="InterPro" id="IPR027417">
    <property type="entry name" value="P-loop_NTPase"/>
</dbReference>
<dbReference type="GO" id="GO:0005524">
    <property type="term" value="F:ATP binding"/>
    <property type="evidence" value="ECO:0007669"/>
    <property type="project" value="UniProtKB-UniRule"/>
</dbReference>
<dbReference type="GO" id="GO:0006260">
    <property type="term" value="P:DNA replication"/>
    <property type="evidence" value="ECO:0007669"/>
    <property type="project" value="UniProtKB-UniRule"/>
</dbReference>
<sequence>MYFKKLELIGFKSFCDKTVLHFEPGITAVVGPNGCGKCLSYDSLVTLGNGSRIKIGDLVEGALENVSSAQNLDDGFMTSENPQGINILSLNPHSLKIELKPVYVFIKRKAPEYLLEIKTKSGKTVTTTHYHPFFSIKDGQVIDLKAEELKTGIRIAVPRQISVPHASSKLNLWEIFQKFTEGDLTYIPSSQELVDLLVKDRVNYITNAGISNAAGISRTAVTSAISGQAMSIPNFVKLLKISNITEIPDFISHIKSRSSGQIRLPRQIDTSVARFLGYIISEGRTTQSNQVWFVNEDEKMVEDYIACARKAFDVQAKVFNYKECAKDVIIFSAALCKFLEKAFDLKFNSISKDKVVPGPLFNCGNEIIREFLSALFEGDGHVCVKKQGAARRNTVYFEYSTASKALASGVSSLLLRLGVQSVIREKKKAASNTIEKNKKTYYSVYVYSLGNVKRLASLLNFVGDKAKKLTEIKNLDYKTNLNLDLIPEVNQILKDLIKLAGIKVKRFRKISPKLAAYYENRCLPTRQGLLEVLSIIIEHGKISGLARSFYDYLKMLVNSDIYWDEVVSIKKSYSEKWVYDLSILGNHNFIAEDIIVHNSNIFDSIRWVLGEQSAKSLRGSEMLDVIFNGTDNREPLGMAEVTLVFDNRARFFNFDNDEVAITRRLFRSGESEYLLNKSQVRLKDILDLLLGTGIGAESYSIIAQGKIDLILSSRPEERRMVFDEASGITKYKAQKREAARKLEETEQNLLRVNDIVSEVKRQIGSLERQANKARRYKEVFEELKAKEISCSVLEKKGLLAQKDAIVNNLKELQLREIEFMAVIHEEELKISSRSRELKGFEDNMMAAKNELMGLENEVVRNNERVSFNREKVLELNNGRKYLEKQIIQLEAKLKPEEEKLNNVKDEYAGLNGLIEAKSKELAEKDKKISALASSIKVSLENISRYKKEIMEFVGKIARERNQISEFNSQDQVFLARKKRLEIEKAKTYEEKAIIEESLAKVTSEVDLARRTVDEFNQKIQLAKSNLQSEGQSLNSINSDIDGLEKQRLALESHKVFLEELKAKYLDKAEAINALIYLDRLPTDKTSGLVIQITETVNLSAEDKAYLGPANFKLSGEAKPIELDTRKITEKIAKIEEELGGLRILRQVKEAGIGEINKSISSLEQELRSQEINLANKQTSRATILEQFNKIKEEEDLVVLDLAEVSKELTILEANIKTSQAELSELNNSQRRQEDSILREEDSISVNSGLREELLVVITQIETELEALNKRIVSDKATLKLLEETYSHDKENFDNTNRQIQGAIVKIETMELEISDCEKKNIESERNIEFKRLALKEAESRYQEISLGAGDTASKLAADRKELDNLKTKLYELLAQGKDIDYKYNALKERMFAAYKIDIHTVEAATDGLGLSTLLKEIEGLKNKLDSYGTVNLVAIEEYDELKKRYDFLIQQQGDLLSSKESLHQAILKINRTTKQMFLETFEKVREEFRNYFRLLFNGGDAQVYLIDEHDPLESGIEIICRPPGKKLQNVLLLSGGEKAMSAIALIFAIFKVKPSPFCILDEIDAALDEANIDRFSRVLQGFSKASQFIVVTHNKKTIVNADVMYGITMEQSGVSKIISVKFANDKERDLEAAGVA</sequence>
<dbReference type="HAMAP" id="MF_01894">
    <property type="entry name" value="Smc_prok"/>
    <property type="match status" value="1"/>
</dbReference>
<keyword evidence="6" id="KW-0651">Protein splicing</keyword>
<keyword evidence="8 9" id="KW-0238">DNA-binding</keyword>
<keyword evidence="2 9" id="KW-0963">Cytoplasm</keyword>
<dbReference type="PROSITE" id="PS50817">
    <property type="entry name" value="INTEIN_N_TER"/>
    <property type="match status" value="1"/>
</dbReference>
<feature type="coiled-coil region" evidence="9">
    <location>
        <begin position="998"/>
        <end position="1025"/>
    </location>
</feature>
<keyword evidence="4" id="KW-0068">Autocatalytic cleavage</keyword>
<comment type="similarity">
    <text evidence="9">Belongs to the SMC family.</text>
</comment>
<dbReference type="Pfam" id="PF14528">
    <property type="entry name" value="LAGLIDADG_3"/>
    <property type="match status" value="1"/>
</dbReference>
<evidence type="ECO:0000256" key="1">
    <source>
        <dbReference type="ARBA" id="ARBA00004496"/>
    </source>
</evidence>
<evidence type="ECO:0000256" key="3">
    <source>
        <dbReference type="ARBA" id="ARBA00022741"/>
    </source>
</evidence>
<dbReference type="EMBL" id="PCRK01000044">
    <property type="protein sequence ID" value="PIP19580.1"/>
    <property type="molecule type" value="Genomic_DNA"/>
</dbReference>
<dbReference type="InterPro" id="IPR004042">
    <property type="entry name" value="Intein_endonuc_central"/>
</dbReference>
<gene>
    <name evidence="9" type="primary">smc</name>
    <name evidence="11" type="ORF">COX41_02140</name>
</gene>
<dbReference type="InterPro" id="IPR027434">
    <property type="entry name" value="Homing_endonucl"/>
</dbReference>
<dbReference type="NCBIfam" id="TIGR01443">
    <property type="entry name" value="intein_Cterm"/>
    <property type="match status" value="1"/>
</dbReference>
<evidence type="ECO:0000256" key="6">
    <source>
        <dbReference type="ARBA" id="ARBA00023000"/>
    </source>
</evidence>
<dbReference type="Pfam" id="PF02463">
    <property type="entry name" value="SMC_N"/>
    <property type="match status" value="1"/>
</dbReference>
<organism evidence="11 12">
    <name type="scientific">Candidatus Sherwoodlollariibacterium unditelluris</name>
    <dbReference type="NCBI Taxonomy" id="1974757"/>
    <lineage>
        <taxon>Bacteria</taxon>
        <taxon>Pseudomonadati</taxon>
        <taxon>Candidatus Omnitrophota</taxon>
        <taxon>Candidatus Sherwoodlollariibacterium</taxon>
    </lineage>
</organism>
<comment type="function">
    <text evidence="9">Required for chromosome condensation and partitioning.</text>
</comment>
<dbReference type="GO" id="GO:0016539">
    <property type="term" value="P:intein-mediated protein splicing"/>
    <property type="evidence" value="ECO:0007669"/>
    <property type="project" value="InterPro"/>
</dbReference>
<evidence type="ECO:0000256" key="4">
    <source>
        <dbReference type="ARBA" id="ARBA00022813"/>
    </source>
</evidence>
<evidence type="ECO:0000256" key="2">
    <source>
        <dbReference type="ARBA" id="ARBA00022490"/>
    </source>
</evidence>
<evidence type="ECO:0000256" key="9">
    <source>
        <dbReference type="HAMAP-Rule" id="MF_01894"/>
    </source>
</evidence>
<feature type="domain" description="DOD-type homing endonuclease" evidence="10">
    <location>
        <begin position="275"/>
        <end position="419"/>
    </location>
</feature>
<comment type="subcellular location">
    <subcellularLocation>
        <location evidence="1 9">Cytoplasm</location>
    </subcellularLocation>
</comment>
<dbReference type="SUPFAM" id="SSF51294">
    <property type="entry name" value="Hedgehog/intein (Hint) domain"/>
    <property type="match status" value="1"/>
</dbReference>
<dbReference type="Gene3D" id="2.170.16.10">
    <property type="entry name" value="Hedgehog/Intein (Hint) domain"/>
    <property type="match status" value="2"/>
</dbReference>
<keyword evidence="7 9" id="KW-0175">Coiled coil</keyword>
<dbReference type="GO" id="GO:0004519">
    <property type="term" value="F:endonuclease activity"/>
    <property type="evidence" value="ECO:0007669"/>
    <property type="project" value="InterPro"/>
</dbReference>
<dbReference type="PRINTS" id="PR00379">
    <property type="entry name" value="INTEIN"/>
</dbReference>
<dbReference type="GO" id="GO:0007062">
    <property type="term" value="P:sister chromatid cohesion"/>
    <property type="evidence" value="ECO:0007669"/>
    <property type="project" value="InterPro"/>
</dbReference>
<dbReference type="InterPro" id="IPR006142">
    <property type="entry name" value="INTEIN"/>
</dbReference>
<feature type="coiled-coil region" evidence="9">
    <location>
        <begin position="728"/>
        <end position="920"/>
    </location>
</feature>
<dbReference type="InterPro" id="IPR003586">
    <property type="entry name" value="Hint_dom_C"/>
</dbReference>
<dbReference type="InterPro" id="IPR011890">
    <property type="entry name" value="SMC_prok"/>
</dbReference>
<evidence type="ECO:0000256" key="7">
    <source>
        <dbReference type="ARBA" id="ARBA00023054"/>
    </source>
</evidence>
<dbReference type="InterPro" id="IPR036844">
    <property type="entry name" value="Hint_dom_sf"/>
</dbReference>
<dbReference type="SUPFAM" id="SSF55608">
    <property type="entry name" value="Homing endonucleases"/>
    <property type="match status" value="1"/>
</dbReference>
<comment type="subunit">
    <text evidence="9">Homodimer.</text>
</comment>
<dbReference type="SMART" id="SM00305">
    <property type="entry name" value="HintC"/>
    <property type="match status" value="1"/>
</dbReference>
<dbReference type="Gene3D" id="3.40.50.300">
    <property type="entry name" value="P-loop containing nucleotide triphosphate hydrolases"/>
    <property type="match status" value="2"/>
</dbReference>
<dbReference type="GO" id="GO:0030261">
    <property type="term" value="P:chromosome condensation"/>
    <property type="evidence" value="ECO:0007669"/>
    <property type="project" value="InterPro"/>
</dbReference>
<dbReference type="Proteomes" id="UP000231292">
    <property type="component" value="Unassembled WGS sequence"/>
</dbReference>
<dbReference type="GO" id="GO:0005737">
    <property type="term" value="C:cytoplasm"/>
    <property type="evidence" value="ECO:0007669"/>
    <property type="project" value="UniProtKB-SubCell"/>
</dbReference>
<dbReference type="InterPro" id="IPR004860">
    <property type="entry name" value="LAGLIDADG_dom"/>
</dbReference>
<feature type="coiled-coil region" evidence="9">
    <location>
        <begin position="1152"/>
        <end position="1375"/>
    </location>
</feature>
<dbReference type="Pfam" id="PF14890">
    <property type="entry name" value="Intein_splicing"/>
    <property type="match status" value="1"/>
</dbReference>
<keyword evidence="3 9" id="KW-0547">Nucleotide-binding</keyword>
<comment type="domain">
    <text evidence="9">Contains large globular domains required for ATP hydrolysis at each terminus and a third globular domain forming a flexible hinge near the middle of the molecule. These domains are separated by coiled-coil structures.</text>
</comment>
<dbReference type="InterPro" id="IPR030934">
    <property type="entry name" value="Intein_C"/>
</dbReference>
<proteinExistence type="inferred from homology"/>
<dbReference type="GO" id="GO:0006302">
    <property type="term" value="P:double-strand break repair"/>
    <property type="evidence" value="ECO:0007669"/>
    <property type="project" value="InterPro"/>
</dbReference>
<evidence type="ECO:0000256" key="5">
    <source>
        <dbReference type="ARBA" id="ARBA00022840"/>
    </source>
</evidence>
<dbReference type="CDD" id="cd00081">
    <property type="entry name" value="Hint"/>
    <property type="match status" value="2"/>
</dbReference>
<dbReference type="PROSITE" id="PS50818">
    <property type="entry name" value="INTEIN_C_TER"/>
    <property type="match status" value="1"/>
</dbReference>